<evidence type="ECO:0000256" key="1">
    <source>
        <dbReference type="ARBA" id="ARBA00004418"/>
    </source>
</evidence>
<feature type="signal peptide" evidence="5">
    <location>
        <begin position="1"/>
        <end position="22"/>
    </location>
</feature>
<feature type="chain" id="PRO_5045564006" evidence="5">
    <location>
        <begin position="23"/>
        <end position="368"/>
    </location>
</feature>
<evidence type="ECO:0000256" key="2">
    <source>
        <dbReference type="ARBA" id="ARBA00010742"/>
    </source>
</evidence>
<feature type="compositionally biased region" description="Low complexity" evidence="4">
    <location>
        <begin position="30"/>
        <end position="52"/>
    </location>
</feature>
<dbReference type="Pfam" id="PF09084">
    <property type="entry name" value="NMT1"/>
    <property type="match status" value="1"/>
</dbReference>
<dbReference type="Proteomes" id="UP001527882">
    <property type="component" value="Unassembled WGS sequence"/>
</dbReference>
<dbReference type="RefSeq" id="WP_269883687.1">
    <property type="nucleotide sequence ID" value="NZ_JAQAGZ010000015.1"/>
</dbReference>
<dbReference type="PANTHER" id="PTHR30024:SF47">
    <property type="entry name" value="TAURINE-BINDING PERIPLASMIC PROTEIN"/>
    <property type="match status" value="1"/>
</dbReference>
<protein>
    <submittedName>
        <fullName evidence="7">ABC transporter substrate-binding protein</fullName>
    </submittedName>
</protein>
<evidence type="ECO:0000256" key="4">
    <source>
        <dbReference type="SAM" id="MobiDB-lite"/>
    </source>
</evidence>
<name>A0ABT4QDQ6_9BACL</name>
<dbReference type="PANTHER" id="PTHR30024">
    <property type="entry name" value="ALIPHATIC SULFONATES-BINDING PROTEIN-RELATED"/>
    <property type="match status" value="1"/>
</dbReference>
<feature type="domain" description="SsuA/THI5-like" evidence="6">
    <location>
        <begin position="73"/>
        <end position="287"/>
    </location>
</feature>
<dbReference type="EMBL" id="JAQAGZ010000015">
    <property type="protein sequence ID" value="MCZ8515018.1"/>
    <property type="molecule type" value="Genomic_DNA"/>
</dbReference>
<keyword evidence="8" id="KW-1185">Reference proteome</keyword>
<keyword evidence="3 5" id="KW-0732">Signal</keyword>
<dbReference type="SUPFAM" id="SSF53850">
    <property type="entry name" value="Periplasmic binding protein-like II"/>
    <property type="match status" value="1"/>
</dbReference>
<dbReference type="InterPro" id="IPR015168">
    <property type="entry name" value="SsuA/THI5"/>
</dbReference>
<feature type="region of interest" description="Disordered" evidence="4">
    <location>
        <begin position="26"/>
        <end position="52"/>
    </location>
</feature>
<gene>
    <name evidence="7" type="ORF">O9H85_21865</name>
</gene>
<comment type="similarity">
    <text evidence="2">Belongs to the bacterial solute-binding protein SsuA/TauA family.</text>
</comment>
<organism evidence="7 8">
    <name type="scientific">Paenibacillus gyeongsangnamensis</name>
    <dbReference type="NCBI Taxonomy" id="3388067"/>
    <lineage>
        <taxon>Bacteria</taxon>
        <taxon>Bacillati</taxon>
        <taxon>Bacillota</taxon>
        <taxon>Bacilli</taxon>
        <taxon>Bacillales</taxon>
        <taxon>Paenibacillaceae</taxon>
        <taxon>Paenibacillus</taxon>
    </lineage>
</organism>
<evidence type="ECO:0000256" key="3">
    <source>
        <dbReference type="ARBA" id="ARBA00022729"/>
    </source>
</evidence>
<evidence type="ECO:0000256" key="5">
    <source>
        <dbReference type="SAM" id="SignalP"/>
    </source>
</evidence>
<dbReference type="PROSITE" id="PS51257">
    <property type="entry name" value="PROKAR_LIPOPROTEIN"/>
    <property type="match status" value="1"/>
</dbReference>
<proteinExistence type="inferred from homology"/>
<comment type="subcellular location">
    <subcellularLocation>
        <location evidence="1">Periplasm</location>
    </subcellularLocation>
</comment>
<evidence type="ECO:0000259" key="6">
    <source>
        <dbReference type="Pfam" id="PF09084"/>
    </source>
</evidence>
<dbReference type="Gene3D" id="3.40.190.10">
    <property type="entry name" value="Periplasmic binding protein-like II"/>
    <property type="match status" value="2"/>
</dbReference>
<sequence>MNGKLSLGVSCAALLATLVAGCGPTASTQAPKADAPSSSSSPSPASDTAKAPAKPLPKVTIMVGGLEKIIYSPYMLTEKLGFFKDEGLTVELMNEGAGQSAEEALIAGEVQGVGGFYDHTIDMQSKGKALESVVQMAGIPGERLMVANTLKDKIKTLADLKGHTIGVTGLGSSTNFLANYLVTKGGNTTKDYTPLPVGAGQTLIAAMQQGKVDLAVTTEPTVSLLKDKNIASVLVDMNTKEGTLQAIGGNYPSTSLYMQNSYVKSYPEVVQHLANALVKTLKWMSTHSPDEIADKLPPEYYAGDKALYLTALKETLPMFTADGKMPADGPQKVMEVLSTFNPKLKDAKINLNDTYTTEFVDKALQSVK</sequence>
<evidence type="ECO:0000313" key="7">
    <source>
        <dbReference type="EMBL" id="MCZ8515018.1"/>
    </source>
</evidence>
<evidence type="ECO:0000313" key="8">
    <source>
        <dbReference type="Proteomes" id="UP001527882"/>
    </source>
</evidence>
<reference evidence="7 8" key="1">
    <citation type="submission" date="2022-12" db="EMBL/GenBank/DDBJ databases">
        <title>Draft genome sequence of Paenibacillus sp. dW9.</title>
        <authorList>
            <person name="Choi E.-W."/>
            <person name="Kim D.-U."/>
        </authorList>
    </citation>
    <scope>NUCLEOTIDE SEQUENCE [LARGE SCALE GENOMIC DNA]</scope>
    <source>
        <strain evidence="8">dW9</strain>
    </source>
</reference>
<accession>A0ABT4QDQ6</accession>
<comment type="caution">
    <text evidence="7">The sequence shown here is derived from an EMBL/GenBank/DDBJ whole genome shotgun (WGS) entry which is preliminary data.</text>
</comment>